<protein>
    <submittedName>
        <fullName evidence="9">KpsF/GutQ family sugar-phosphate isomerase</fullName>
    </submittedName>
</protein>
<evidence type="ECO:0000256" key="3">
    <source>
        <dbReference type="ARBA" id="ARBA00023122"/>
    </source>
</evidence>
<gene>
    <name evidence="9" type="ORF">G0Q06_02590</name>
</gene>
<proteinExistence type="inferred from homology"/>
<feature type="domain" description="CBS" evidence="7">
    <location>
        <begin position="277"/>
        <end position="329"/>
    </location>
</feature>
<dbReference type="AlphaFoldDB" id="A0A6B2M0N3"/>
<evidence type="ECO:0000256" key="6">
    <source>
        <dbReference type="PROSITE-ProRule" id="PRU00703"/>
    </source>
</evidence>
<dbReference type="InterPro" id="IPR001347">
    <property type="entry name" value="SIS_dom"/>
</dbReference>
<dbReference type="GO" id="GO:0016853">
    <property type="term" value="F:isomerase activity"/>
    <property type="evidence" value="ECO:0007669"/>
    <property type="project" value="UniProtKB-KW"/>
</dbReference>
<dbReference type="GO" id="GO:0097367">
    <property type="term" value="F:carbohydrate derivative binding"/>
    <property type="evidence" value="ECO:0007669"/>
    <property type="project" value="InterPro"/>
</dbReference>
<dbReference type="PANTHER" id="PTHR42745">
    <property type="match status" value="1"/>
</dbReference>
<organism evidence="9 10">
    <name type="scientific">Oceanipulchritudo coccoides</name>
    <dbReference type="NCBI Taxonomy" id="2706888"/>
    <lineage>
        <taxon>Bacteria</taxon>
        <taxon>Pseudomonadati</taxon>
        <taxon>Verrucomicrobiota</taxon>
        <taxon>Opitutia</taxon>
        <taxon>Puniceicoccales</taxon>
        <taxon>Oceanipulchritudinaceae</taxon>
        <taxon>Oceanipulchritudo</taxon>
    </lineage>
</organism>
<dbReference type="InterPro" id="IPR050986">
    <property type="entry name" value="GutQ/KpsF_isomerases"/>
</dbReference>
<dbReference type="Pfam" id="PF00571">
    <property type="entry name" value="CBS"/>
    <property type="match status" value="2"/>
</dbReference>
<dbReference type="PROSITE" id="PS51371">
    <property type="entry name" value="CBS"/>
    <property type="match status" value="2"/>
</dbReference>
<dbReference type="PIRSF" id="PIRSF004692">
    <property type="entry name" value="KdsD_KpsF"/>
    <property type="match status" value="1"/>
</dbReference>
<keyword evidence="2" id="KW-0677">Repeat</keyword>
<evidence type="ECO:0000313" key="9">
    <source>
        <dbReference type="EMBL" id="NDV61335.1"/>
    </source>
</evidence>
<dbReference type="Proteomes" id="UP000478417">
    <property type="component" value="Unassembled WGS sequence"/>
</dbReference>
<dbReference type="InterPro" id="IPR000644">
    <property type="entry name" value="CBS_dom"/>
</dbReference>
<dbReference type="GO" id="GO:1901135">
    <property type="term" value="P:carbohydrate derivative metabolic process"/>
    <property type="evidence" value="ECO:0007669"/>
    <property type="project" value="InterPro"/>
</dbReference>
<keyword evidence="3 6" id="KW-0129">CBS domain</keyword>
<evidence type="ECO:0000256" key="1">
    <source>
        <dbReference type="ARBA" id="ARBA00008165"/>
    </source>
</evidence>
<dbReference type="SUPFAM" id="SSF53697">
    <property type="entry name" value="SIS domain"/>
    <property type="match status" value="1"/>
</dbReference>
<dbReference type="Pfam" id="PF01380">
    <property type="entry name" value="SIS"/>
    <property type="match status" value="1"/>
</dbReference>
<dbReference type="GO" id="GO:0005975">
    <property type="term" value="P:carbohydrate metabolic process"/>
    <property type="evidence" value="ECO:0007669"/>
    <property type="project" value="InterPro"/>
</dbReference>
<sequence>MTLSSENILSSAQNCLRLEQAAIEATSNKLDESFVQSVHLIEKTILDGKKLVFTGVGKNVPICLKLAGTFNSTGVPTTFLDPNQALHGDLGLCQKGDLCVLFSNSGETEDLLRLLPSLKRLGLTTIAVTAIADSSLSKFSDHLLLYHYDQEACPLNLAPTASTTAALAIGDALAMVYLEIRGFSKEDFARYHPAGSLGKALLLKVDEIMRTGDRFASAPDTITVQEAILCITKARCGSIALVDAQSGALTGVFSDGDFRRAALDDKDILLKPVSEHMTRNPKTIPSGSLAGTALRIFEAVSIDDLVVVDEAGKPLGLIDGQDMPKLRIV</sequence>
<dbReference type="InterPro" id="IPR035474">
    <property type="entry name" value="SIS_Kpsf"/>
</dbReference>
<feature type="site" description="Catalytically relevant" evidence="5">
    <location>
        <position position="58"/>
    </location>
</feature>
<dbReference type="CDD" id="cd05014">
    <property type="entry name" value="SIS_Kpsf"/>
    <property type="match status" value="1"/>
</dbReference>
<evidence type="ECO:0000259" key="8">
    <source>
        <dbReference type="PROSITE" id="PS51464"/>
    </source>
</evidence>
<reference evidence="9 10" key="1">
    <citation type="submission" date="2020-02" db="EMBL/GenBank/DDBJ databases">
        <title>Albibacoteraceae fam. nov., the first described family within the subdivision 4 Verrucomicrobia.</title>
        <authorList>
            <person name="Xi F."/>
        </authorList>
    </citation>
    <scope>NUCLEOTIDE SEQUENCE [LARGE SCALE GENOMIC DNA]</scope>
    <source>
        <strain evidence="9 10">CK1056</strain>
    </source>
</reference>
<feature type="site" description="Catalytically relevant" evidence="5">
    <location>
        <position position="110"/>
    </location>
</feature>
<feature type="domain" description="SIS" evidence="8">
    <location>
        <begin position="41"/>
        <end position="183"/>
    </location>
</feature>
<evidence type="ECO:0000256" key="2">
    <source>
        <dbReference type="ARBA" id="ARBA00022737"/>
    </source>
</evidence>
<dbReference type="InterPro" id="IPR046342">
    <property type="entry name" value="CBS_dom_sf"/>
</dbReference>
<keyword evidence="9" id="KW-0413">Isomerase</keyword>
<dbReference type="RefSeq" id="WP_163962175.1">
    <property type="nucleotide sequence ID" value="NZ_JAAGNX010000001.1"/>
</dbReference>
<feature type="site" description="Catalytically relevant" evidence="5">
    <location>
        <position position="151"/>
    </location>
</feature>
<accession>A0A6B2M0N3</accession>
<feature type="domain" description="CBS" evidence="7">
    <location>
        <begin position="209"/>
        <end position="268"/>
    </location>
</feature>
<evidence type="ECO:0000256" key="5">
    <source>
        <dbReference type="PIRSR" id="PIRSR004692-3"/>
    </source>
</evidence>
<evidence type="ECO:0000313" key="10">
    <source>
        <dbReference type="Proteomes" id="UP000478417"/>
    </source>
</evidence>
<dbReference type="PROSITE" id="PS51464">
    <property type="entry name" value="SIS"/>
    <property type="match status" value="1"/>
</dbReference>
<dbReference type="InterPro" id="IPR004800">
    <property type="entry name" value="KdsD/KpsF-type"/>
</dbReference>
<keyword evidence="10" id="KW-1185">Reference proteome</keyword>
<evidence type="ECO:0000256" key="4">
    <source>
        <dbReference type="PIRNR" id="PIRNR004692"/>
    </source>
</evidence>
<feature type="site" description="Catalytically relevant" evidence="5">
    <location>
        <position position="192"/>
    </location>
</feature>
<dbReference type="SMART" id="SM00116">
    <property type="entry name" value="CBS"/>
    <property type="match status" value="2"/>
</dbReference>
<dbReference type="InterPro" id="IPR046348">
    <property type="entry name" value="SIS_dom_sf"/>
</dbReference>
<comment type="similarity">
    <text evidence="1 4">Belongs to the SIS family. GutQ/KpsF subfamily.</text>
</comment>
<dbReference type="NCBIfam" id="TIGR00393">
    <property type="entry name" value="kpsF"/>
    <property type="match status" value="1"/>
</dbReference>
<dbReference type="EMBL" id="JAAGNX010000001">
    <property type="protein sequence ID" value="NDV61335.1"/>
    <property type="molecule type" value="Genomic_DNA"/>
</dbReference>
<comment type="caution">
    <text evidence="9">The sequence shown here is derived from an EMBL/GenBank/DDBJ whole genome shotgun (WGS) entry which is preliminary data.</text>
</comment>
<dbReference type="PANTHER" id="PTHR42745:SF1">
    <property type="entry name" value="ARABINOSE 5-PHOSPHATE ISOMERASE KDSD"/>
    <property type="match status" value="1"/>
</dbReference>
<name>A0A6B2M0N3_9BACT</name>
<evidence type="ECO:0000259" key="7">
    <source>
        <dbReference type="PROSITE" id="PS51371"/>
    </source>
</evidence>
<dbReference type="Gene3D" id="3.10.580.10">
    <property type="entry name" value="CBS-domain"/>
    <property type="match status" value="1"/>
</dbReference>
<dbReference type="CDD" id="cd04604">
    <property type="entry name" value="CBS_pair_SIS_assoc"/>
    <property type="match status" value="1"/>
</dbReference>
<dbReference type="Gene3D" id="3.40.50.10490">
    <property type="entry name" value="Glucose-6-phosphate isomerase like protein, domain 1"/>
    <property type="match status" value="1"/>
</dbReference>